<feature type="transmembrane region" description="Helical" evidence="7">
    <location>
        <begin position="37"/>
        <end position="58"/>
    </location>
</feature>
<dbReference type="EMBL" id="ML736157">
    <property type="protein sequence ID" value="KAE8383114.1"/>
    <property type="molecule type" value="Genomic_DNA"/>
</dbReference>
<comment type="similarity">
    <text evidence="6">Belongs to the major facilitator superfamily. Allantoate permease family.</text>
</comment>
<gene>
    <name evidence="9" type="ORF">BDV26DRAFT_277569</name>
</gene>
<feature type="domain" description="Major facilitator superfamily (MFS) profile" evidence="8">
    <location>
        <begin position="45"/>
        <end position="460"/>
    </location>
</feature>
<evidence type="ECO:0000256" key="5">
    <source>
        <dbReference type="ARBA" id="ARBA00023136"/>
    </source>
</evidence>
<proteinExistence type="inferred from homology"/>
<keyword evidence="2" id="KW-0813">Transport</keyword>
<dbReference type="PANTHER" id="PTHR43791">
    <property type="entry name" value="PERMEASE-RELATED"/>
    <property type="match status" value="1"/>
</dbReference>
<dbReference type="AlphaFoldDB" id="A0A5N7BMR2"/>
<dbReference type="SUPFAM" id="SSF103473">
    <property type="entry name" value="MFS general substrate transporter"/>
    <property type="match status" value="1"/>
</dbReference>
<dbReference type="Gene3D" id="1.20.1250.20">
    <property type="entry name" value="MFS general substrate transporter like domains"/>
    <property type="match status" value="2"/>
</dbReference>
<feature type="transmembrane region" description="Helical" evidence="7">
    <location>
        <begin position="404"/>
        <end position="422"/>
    </location>
</feature>
<sequence length="495" mass="54745">MPEVDDLKLEPQISVAKDVDLGQVLGMNATPQQERKVLLKLDLILIPLMGVCYMMQYMDKLALSQATLFNLRQDLNLQGTEYSWCSAIFYFGYFLWSWPSSYLIVRLPIAKYLSVSVLLWGGVLMCHAAAKNFGGIMAARFFLGVGEAAIAPGFALITGMFYTREEQPARQAAWFLGNCISSVIGGVVAYGIGNINVHAIESWQLLFLFLGAITAVISIFLIVLLPDSPQKAIFLTKTERTIAVQRTLKNKTGVMDGGEFKWNQAWLTVRDPQTWLLVLYTFSVNLCNGGVTSFSSIIINGFGFTQIKSLLMQMPLGAAQIVFLIISAAVATLIPNTRILMMIFNTTVSLVGMVLVWKLDDDAQKGRLTGLSLGAVFAANVPLSLSIISSNVAGFTKRSTTSALMFVAYCVGNIIGPQFYLVSEEPHYPTGMKSAISGLALAAFFLICLYFYYIMENKRRDSVYGPPSQLTEEEERMQGLSNKTDLEIESFRYVM</sequence>
<dbReference type="PROSITE" id="PS50850">
    <property type="entry name" value="MFS"/>
    <property type="match status" value="1"/>
</dbReference>
<dbReference type="InterPro" id="IPR011701">
    <property type="entry name" value="MFS"/>
</dbReference>
<dbReference type="PANTHER" id="PTHR43791:SF103">
    <property type="entry name" value="MAJOR FACILITATOR SUPERFAMILY (MFS) PROFILE DOMAIN-CONTAINING PROTEIN-RELATED"/>
    <property type="match status" value="1"/>
</dbReference>
<evidence type="ECO:0000256" key="4">
    <source>
        <dbReference type="ARBA" id="ARBA00022989"/>
    </source>
</evidence>
<evidence type="ECO:0000256" key="3">
    <source>
        <dbReference type="ARBA" id="ARBA00022692"/>
    </source>
</evidence>
<comment type="subcellular location">
    <subcellularLocation>
        <location evidence="1">Membrane</location>
        <topology evidence="1">Multi-pass membrane protein</topology>
    </subcellularLocation>
</comment>
<keyword evidence="4 7" id="KW-1133">Transmembrane helix</keyword>
<evidence type="ECO:0000313" key="10">
    <source>
        <dbReference type="Proteomes" id="UP000326198"/>
    </source>
</evidence>
<evidence type="ECO:0000256" key="6">
    <source>
        <dbReference type="ARBA" id="ARBA00037968"/>
    </source>
</evidence>
<dbReference type="InterPro" id="IPR020846">
    <property type="entry name" value="MFS_dom"/>
</dbReference>
<keyword evidence="5 7" id="KW-0472">Membrane</keyword>
<feature type="transmembrane region" description="Helical" evidence="7">
    <location>
        <begin position="311"/>
        <end position="334"/>
    </location>
</feature>
<accession>A0A5N7BMR2</accession>
<protein>
    <submittedName>
        <fullName evidence="9">Major facilitator superfamily domain-containing protein</fullName>
    </submittedName>
</protein>
<feature type="transmembrane region" description="Helical" evidence="7">
    <location>
        <begin position="434"/>
        <end position="453"/>
    </location>
</feature>
<dbReference type="GO" id="GO:0022857">
    <property type="term" value="F:transmembrane transporter activity"/>
    <property type="evidence" value="ECO:0007669"/>
    <property type="project" value="InterPro"/>
</dbReference>
<dbReference type="GO" id="GO:0016020">
    <property type="term" value="C:membrane"/>
    <property type="evidence" value="ECO:0007669"/>
    <property type="project" value="UniProtKB-SubCell"/>
</dbReference>
<evidence type="ECO:0000313" key="9">
    <source>
        <dbReference type="EMBL" id="KAE8383114.1"/>
    </source>
</evidence>
<organism evidence="9 10">
    <name type="scientific">Aspergillus bertholletiae</name>
    <dbReference type="NCBI Taxonomy" id="1226010"/>
    <lineage>
        <taxon>Eukaryota</taxon>
        <taxon>Fungi</taxon>
        <taxon>Dikarya</taxon>
        <taxon>Ascomycota</taxon>
        <taxon>Pezizomycotina</taxon>
        <taxon>Eurotiomycetes</taxon>
        <taxon>Eurotiomycetidae</taxon>
        <taxon>Eurotiales</taxon>
        <taxon>Aspergillaceae</taxon>
        <taxon>Aspergillus</taxon>
        <taxon>Aspergillus subgen. Circumdati</taxon>
    </lineage>
</organism>
<reference evidence="9 10" key="1">
    <citation type="submission" date="2019-04" db="EMBL/GenBank/DDBJ databases">
        <title>Friends and foes A comparative genomics studyof 23 Aspergillus species from section Flavi.</title>
        <authorList>
            <consortium name="DOE Joint Genome Institute"/>
            <person name="Kjaerbolling I."/>
            <person name="Vesth T."/>
            <person name="Frisvad J.C."/>
            <person name="Nybo J.L."/>
            <person name="Theobald S."/>
            <person name="Kildgaard S."/>
            <person name="Isbrandt T."/>
            <person name="Kuo A."/>
            <person name="Sato A."/>
            <person name="Lyhne E.K."/>
            <person name="Kogle M.E."/>
            <person name="Wiebenga A."/>
            <person name="Kun R.S."/>
            <person name="Lubbers R.J."/>
            <person name="Makela M.R."/>
            <person name="Barry K."/>
            <person name="Chovatia M."/>
            <person name="Clum A."/>
            <person name="Daum C."/>
            <person name="Haridas S."/>
            <person name="He G."/>
            <person name="LaButti K."/>
            <person name="Lipzen A."/>
            <person name="Mondo S."/>
            <person name="Riley R."/>
            <person name="Salamov A."/>
            <person name="Simmons B.A."/>
            <person name="Magnuson J.K."/>
            <person name="Henrissat B."/>
            <person name="Mortensen U.H."/>
            <person name="Larsen T.O."/>
            <person name="Devries R.P."/>
            <person name="Grigoriev I.V."/>
            <person name="Machida M."/>
            <person name="Baker S.E."/>
            <person name="Andersen M.R."/>
        </authorList>
    </citation>
    <scope>NUCLEOTIDE SEQUENCE [LARGE SCALE GENOMIC DNA]</scope>
    <source>
        <strain evidence="9 10">IBT 29228</strain>
    </source>
</reference>
<feature type="transmembrane region" description="Helical" evidence="7">
    <location>
        <begin position="339"/>
        <end position="359"/>
    </location>
</feature>
<feature type="transmembrane region" description="Helical" evidence="7">
    <location>
        <begin position="142"/>
        <end position="162"/>
    </location>
</feature>
<name>A0A5N7BMR2_9EURO</name>
<dbReference type="OrthoDB" id="6730379at2759"/>
<feature type="transmembrane region" description="Helical" evidence="7">
    <location>
        <begin position="275"/>
        <end position="299"/>
    </location>
</feature>
<feature type="transmembrane region" description="Helical" evidence="7">
    <location>
        <begin position="112"/>
        <end position="130"/>
    </location>
</feature>
<evidence type="ECO:0000259" key="8">
    <source>
        <dbReference type="PROSITE" id="PS50850"/>
    </source>
</evidence>
<feature type="transmembrane region" description="Helical" evidence="7">
    <location>
        <begin position="205"/>
        <end position="225"/>
    </location>
</feature>
<evidence type="ECO:0000256" key="2">
    <source>
        <dbReference type="ARBA" id="ARBA00022448"/>
    </source>
</evidence>
<evidence type="ECO:0000256" key="7">
    <source>
        <dbReference type="SAM" id="Phobius"/>
    </source>
</evidence>
<evidence type="ECO:0000256" key="1">
    <source>
        <dbReference type="ARBA" id="ARBA00004141"/>
    </source>
</evidence>
<feature type="transmembrane region" description="Helical" evidence="7">
    <location>
        <begin position="174"/>
        <end position="193"/>
    </location>
</feature>
<feature type="transmembrane region" description="Helical" evidence="7">
    <location>
        <begin position="371"/>
        <end position="392"/>
    </location>
</feature>
<feature type="transmembrane region" description="Helical" evidence="7">
    <location>
        <begin position="87"/>
        <end position="105"/>
    </location>
</feature>
<dbReference type="InterPro" id="IPR036259">
    <property type="entry name" value="MFS_trans_sf"/>
</dbReference>
<dbReference type="Proteomes" id="UP000326198">
    <property type="component" value="Unassembled WGS sequence"/>
</dbReference>
<dbReference type="FunFam" id="1.20.1250.20:FF:000064">
    <property type="entry name" value="MFS allantoate transporter"/>
    <property type="match status" value="1"/>
</dbReference>
<dbReference type="Pfam" id="PF07690">
    <property type="entry name" value="MFS_1"/>
    <property type="match status" value="1"/>
</dbReference>
<keyword evidence="10" id="KW-1185">Reference proteome</keyword>
<keyword evidence="3 7" id="KW-0812">Transmembrane</keyword>